<evidence type="ECO:0000313" key="8">
    <source>
        <dbReference type="EMBL" id="QHT65877.1"/>
    </source>
</evidence>
<feature type="chain" id="PRO_5025504824" evidence="5">
    <location>
        <begin position="22"/>
        <end position="938"/>
    </location>
</feature>
<keyword evidence="8" id="KW-0675">Receptor</keyword>
<organism evidence="8 9">
    <name type="scientific">Rhodocytophaga rosea</name>
    <dbReference type="NCBI Taxonomy" id="2704465"/>
    <lineage>
        <taxon>Bacteria</taxon>
        <taxon>Pseudomonadati</taxon>
        <taxon>Bacteroidota</taxon>
        <taxon>Cytophagia</taxon>
        <taxon>Cytophagales</taxon>
        <taxon>Rhodocytophagaceae</taxon>
        <taxon>Rhodocytophaga</taxon>
    </lineage>
</organism>
<proteinExistence type="inferred from homology"/>
<dbReference type="KEGG" id="rhoz:GXP67_03945"/>
<dbReference type="SUPFAM" id="SSF56935">
    <property type="entry name" value="Porins"/>
    <property type="match status" value="1"/>
</dbReference>
<dbReference type="GO" id="GO:0009279">
    <property type="term" value="C:cell outer membrane"/>
    <property type="evidence" value="ECO:0007669"/>
    <property type="project" value="UniProtKB-SubCell"/>
</dbReference>
<name>A0A6C0GD93_9BACT</name>
<gene>
    <name evidence="8" type="ORF">GXP67_03945</name>
</gene>
<dbReference type="Pfam" id="PF07715">
    <property type="entry name" value="Plug"/>
    <property type="match status" value="1"/>
</dbReference>
<evidence type="ECO:0000256" key="5">
    <source>
        <dbReference type="SAM" id="SignalP"/>
    </source>
</evidence>
<dbReference type="InterPro" id="IPR036942">
    <property type="entry name" value="Beta-barrel_TonB_sf"/>
</dbReference>
<evidence type="ECO:0000256" key="1">
    <source>
        <dbReference type="ARBA" id="ARBA00004442"/>
    </source>
</evidence>
<evidence type="ECO:0000256" key="3">
    <source>
        <dbReference type="ARBA" id="ARBA00023237"/>
    </source>
</evidence>
<keyword evidence="9" id="KW-1185">Reference proteome</keyword>
<keyword evidence="3" id="KW-0998">Cell outer membrane</keyword>
<comment type="subcellular location">
    <subcellularLocation>
        <location evidence="1 4">Cell outer membrane</location>
    </subcellularLocation>
</comment>
<keyword evidence="2 4" id="KW-0472">Membrane</keyword>
<protein>
    <submittedName>
        <fullName evidence="8">TonB-dependent receptor plug domain-containing protein</fullName>
    </submittedName>
</protein>
<feature type="signal peptide" evidence="5">
    <location>
        <begin position="1"/>
        <end position="21"/>
    </location>
</feature>
<keyword evidence="5" id="KW-0732">Signal</keyword>
<evidence type="ECO:0000256" key="4">
    <source>
        <dbReference type="RuleBase" id="RU003357"/>
    </source>
</evidence>
<accession>A0A6C0GD93</accession>
<feature type="domain" description="TonB-dependent receptor plug" evidence="7">
    <location>
        <begin position="136"/>
        <end position="230"/>
    </location>
</feature>
<evidence type="ECO:0000256" key="2">
    <source>
        <dbReference type="ARBA" id="ARBA00023136"/>
    </source>
</evidence>
<evidence type="ECO:0000313" key="9">
    <source>
        <dbReference type="Proteomes" id="UP000480178"/>
    </source>
</evidence>
<dbReference type="InterPro" id="IPR008969">
    <property type="entry name" value="CarboxyPept-like_regulatory"/>
</dbReference>
<dbReference type="Gene3D" id="2.60.40.1120">
    <property type="entry name" value="Carboxypeptidase-like, regulatory domain"/>
    <property type="match status" value="1"/>
</dbReference>
<dbReference type="PANTHER" id="PTHR40980">
    <property type="entry name" value="PLUG DOMAIN-CONTAINING PROTEIN"/>
    <property type="match status" value="1"/>
</dbReference>
<dbReference type="Proteomes" id="UP000480178">
    <property type="component" value="Chromosome"/>
</dbReference>
<feature type="domain" description="TonB-dependent receptor-like beta-barrel" evidence="6">
    <location>
        <begin position="435"/>
        <end position="896"/>
    </location>
</feature>
<dbReference type="InterPro" id="IPR000531">
    <property type="entry name" value="Beta-barrel_TonB"/>
</dbReference>
<dbReference type="InterPro" id="IPR037066">
    <property type="entry name" value="Plug_dom_sf"/>
</dbReference>
<dbReference type="Pfam" id="PF00593">
    <property type="entry name" value="TonB_dep_Rec_b-barrel"/>
    <property type="match status" value="1"/>
</dbReference>
<dbReference type="AlphaFoldDB" id="A0A6C0GD93"/>
<evidence type="ECO:0000259" key="6">
    <source>
        <dbReference type="Pfam" id="PF00593"/>
    </source>
</evidence>
<dbReference type="RefSeq" id="WP_162441954.1">
    <property type="nucleotide sequence ID" value="NZ_CP048222.1"/>
</dbReference>
<keyword evidence="4" id="KW-0798">TonB box</keyword>
<dbReference type="PANTHER" id="PTHR40980:SF5">
    <property type="entry name" value="TONB-DEPENDENT RECEPTOR"/>
    <property type="match status" value="1"/>
</dbReference>
<comment type="similarity">
    <text evidence="4">Belongs to the TonB-dependent receptor family.</text>
</comment>
<dbReference type="EMBL" id="CP048222">
    <property type="protein sequence ID" value="QHT65877.1"/>
    <property type="molecule type" value="Genomic_DNA"/>
</dbReference>
<dbReference type="Gene3D" id="2.40.170.20">
    <property type="entry name" value="TonB-dependent receptor, beta-barrel domain"/>
    <property type="match status" value="1"/>
</dbReference>
<dbReference type="Pfam" id="PF13715">
    <property type="entry name" value="CarbopepD_reg_2"/>
    <property type="match status" value="1"/>
</dbReference>
<reference evidence="8 9" key="1">
    <citation type="submission" date="2020-01" db="EMBL/GenBank/DDBJ databases">
        <authorList>
            <person name="Kim M.K."/>
        </authorList>
    </citation>
    <scope>NUCLEOTIDE SEQUENCE [LARGE SCALE GENOMIC DNA]</scope>
    <source>
        <strain evidence="8 9">172606-1</strain>
    </source>
</reference>
<dbReference type="SUPFAM" id="SSF49464">
    <property type="entry name" value="Carboxypeptidase regulatory domain-like"/>
    <property type="match status" value="1"/>
</dbReference>
<dbReference type="Gene3D" id="2.170.130.10">
    <property type="entry name" value="TonB-dependent receptor, plug domain"/>
    <property type="match status" value="1"/>
</dbReference>
<sequence>MLQRSTLIFSILSLFSLSLFAQTGTIKGTIKDAATQEAIIGANVVIEGTTTGASTDVEGNFIIQKVAAGTHTVLVSYISYKTKKIENVRIEPDKTTLINTAIEEDVDQLQEVVVVGARQTNTEVAVITEIKRAEQVAVGISAQQISRSLDRDASQVIRRVPGISITDDRFVLVRGLSERYNAVMLNDVLTPSTEVDVKSFSFDIIPSSAIDRLLIFKSAAADLPGEFAGGVIKIYTKTIPDGNSFTFGLSTSYRDGTTFKDVTSYKGGKLDWLGFDDGTRALPDNFPRRSAVNQGPTESNIALFRAFPQYFNIKNSSAMPDLRANMGLTRRFSLGNMEVTNISSVNYSNTRQFADINQYRYLAFDANQQRSDTSQIYNDKSYSENVRLGVMSNFGFLISPTNKIEFRNLFNQISTKETILRTGANSENSLDINNYAFRYESKSLYSGQINGTHNPTDNTTIKWTGGFAYTRRDEPDFRRFSSSRPRGQEEMGFRIDVPQTANPSLVQAARFYSELNEYVMTGSGSIEKKLSLFGHGDEEELQSKFRAGVYVERKTRDFSARWFGYVNPKNTEKPNLSPEEFFAKDNISANSDGLYLAEGTNFDDSYDAQNLLTAGYVGAYLPFSRKLNLSAGFRVEYNHQQLQSRLRGSGAAVDVDNPIVRPLPSVNLAYNFSNFALVRLAYGLTLNRPEFRELAPFSYYDFVYDVSRTGNPNLKTPSIHNFDARFEWYPTDGEIVSIGAFYKRFNNPIETVVRYAGSGTSFTYGNADQATSIGAELEVRKSFRNLSGIPFIQNITLLMNASLIKSEVELGSQFVGQDNKRQLQGQSPYLVNAGLYYNDQDNGFQVNLLYNVIGRRIFQVGDNLTPTIYEMPRNVIDLNITKSIGDRLEIRAGIQDLLNQPFRLIQDSNLDSDITGVDESYQKYRRGSYSTLGINYRF</sequence>
<evidence type="ECO:0000259" key="7">
    <source>
        <dbReference type="Pfam" id="PF07715"/>
    </source>
</evidence>
<dbReference type="InterPro" id="IPR012910">
    <property type="entry name" value="Plug_dom"/>
</dbReference>